<dbReference type="Proteomes" id="UP000543030">
    <property type="component" value="Unassembled WGS sequence"/>
</dbReference>
<keyword evidence="3" id="KW-0479">Metal-binding</keyword>
<dbReference type="PANTHER" id="PTHR30468">
    <property type="entry name" value="ALPHA-KETOGLUTARATE-DEPENDENT SULFONATE DIOXYGENASE"/>
    <property type="match status" value="1"/>
</dbReference>
<organism evidence="8 9">
    <name type="scientific">Silvimonas terrae</name>
    <dbReference type="NCBI Taxonomy" id="300266"/>
    <lineage>
        <taxon>Bacteria</taxon>
        <taxon>Pseudomonadati</taxon>
        <taxon>Pseudomonadota</taxon>
        <taxon>Betaproteobacteria</taxon>
        <taxon>Neisseriales</taxon>
        <taxon>Chitinibacteraceae</taxon>
        <taxon>Silvimonas</taxon>
    </lineage>
</organism>
<feature type="domain" description="TauD/TfdA-like" evidence="7">
    <location>
        <begin position="12"/>
        <end position="261"/>
    </location>
</feature>
<comment type="similarity">
    <text evidence="2">Belongs to the TfdA dioxygenase family.</text>
</comment>
<evidence type="ECO:0000313" key="9">
    <source>
        <dbReference type="Proteomes" id="UP000543030"/>
    </source>
</evidence>
<dbReference type="EMBL" id="JACHHN010000002">
    <property type="protein sequence ID" value="MBB5190761.1"/>
    <property type="molecule type" value="Genomic_DNA"/>
</dbReference>
<dbReference type="InterPro" id="IPR051323">
    <property type="entry name" value="AtsK-like"/>
</dbReference>
<name>A0A840RES8_9NEIS</name>
<keyword evidence="5 8" id="KW-0560">Oxidoreductase</keyword>
<dbReference type="GO" id="GO:0000908">
    <property type="term" value="F:taurine dioxygenase activity"/>
    <property type="evidence" value="ECO:0007669"/>
    <property type="project" value="UniProtKB-EC"/>
</dbReference>
<dbReference type="SUPFAM" id="SSF51197">
    <property type="entry name" value="Clavaminate synthase-like"/>
    <property type="match status" value="1"/>
</dbReference>
<accession>A0A840RES8</accession>
<reference evidence="8 9" key="1">
    <citation type="submission" date="2020-08" db="EMBL/GenBank/DDBJ databases">
        <title>Genomic Encyclopedia of Type Strains, Phase IV (KMG-IV): sequencing the most valuable type-strain genomes for metagenomic binning, comparative biology and taxonomic classification.</title>
        <authorList>
            <person name="Goeker M."/>
        </authorList>
    </citation>
    <scope>NUCLEOTIDE SEQUENCE [LARGE SCALE GENOMIC DNA]</scope>
    <source>
        <strain evidence="8 9">DSM 18233</strain>
    </source>
</reference>
<dbReference type="AlphaFoldDB" id="A0A840RES8"/>
<evidence type="ECO:0000256" key="6">
    <source>
        <dbReference type="ARBA" id="ARBA00023004"/>
    </source>
</evidence>
<evidence type="ECO:0000256" key="3">
    <source>
        <dbReference type="ARBA" id="ARBA00022723"/>
    </source>
</evidence>
<dbReference type="InterPro" id="IPR042098">
    <property type="entry name" value="TauD-like_sf"/>
</dbReference>
<protein>
    <submittedName>
        <fullName evidence="8">Taurine dioxygenase</fullName>
        <ecNumber evidence="8">1.14.11.17</ecNumber>
    </submittedName>
</protein>
<evidence type="ECO:0000256" key="1">
    <source>
        <dbReference type="ARBA" id="ARBA00001954"/>
    </source>
</evidence>
<dbReference type="GO" id="GO:0005737">
    <property type="term" value="C:cytoplasm"/>
    <property type="evidence" value="ECO:0007669"/>
    <property type="project" value="TreeGrafter"/>
</dbReference>
<dbReference type="Gene3D" id="3.60.130.10">
    <property type="entry name" value="Clavaminate synthase-like"/>
    <property type="match status" value="1"/>
</dbReference>
<evidence type="ECO:0000259" key="7">
    <source>
        <dbReference type="Pfam" id="PF02668"/>
    </source>
</evidence>
<keyword evidence="6" id="KW-0408">Iron</keyword>
<gene>
    <name evidence="8" type="ORF">HNQ50_001483</name>
</gene>
<dbReference type="Pfam" id="PF02668">
    <property type="entry name" value="TauD"/>
    <property type="match status" value="1"/>
</dbReference>
<comment type="caution">
    <text evidence="8">The sequence shown here is derived from an EMBL/GenBank/DDBJ whole genome shotgun (WGS) entry which is preliminary data.</text>
</comment>
<evidence type="ECO:0000256" key="2">
    <source>
        <dbReference type="ARBA" id="ARBA00005896"/>
    </source>
</evidence>
<dbReference type="GO" id="GO:0046872">
    <property type="term" value="F:metal ion binding"/>
    <property type="evidence" value="ECO:0007669"/>
    <property type="project" value="UniProtKB-KW"/>
</dbReference>
<dbReference type="InterPro" id="IPR003819">
    <property type="entry name" value="TauD/TfdA-like"/>
</dbReference>
<dbReference type="RefSeq" id="WP_221303037.1">
    <property type="nucleotide sequence ID" value="NZ_JACHHN010000002.1"/>
</dbReference>
<sequence length="325" mass="36374">MSLITAPSGITIRQLAGHIGAEIGNVNLADKLSDAVVYDIRQALLKWKVVFFRNQQIGHAEQVIFTSRFGKVTYAHPYEDEPVAEHPQILPVDRFRQQHCQGLRWAEYEKRWHTDVTAAVNPPAATVLRAVDVPPYGGDTQWTNLVAAYEGLSAPVRALADVLKAEHRFAANQRLPEDSKLQQRFIEQPLVAIHPVVRVHPETGERALFVNPGFTSHIVDVSAAESDRILGLFFEQIARPAYTVRFHWHNGDVAFWDNRATANLSPQDLDHLNVARVLYRTTLVGDIPVGVDGFHSELVKGEFFGTNVPTALELARKIMANRSQT</sequence>
<proteinExistence type="inferred from homology"/>
<keyword evidence="9" id="KW-1185">Reference proteome</keyword>
<dbReference type="EC" id="1.14.11.17" evidence="8"/>
<comment type="cofactor">
    <cofactor evidence="1">
        <name>Fe(2+)</name>
        <dbReference type="ChEBI" id="CHEBI:29033"/>
    </cofactor>
</comment>
<evidence type="ECO:0000313" key="8">
    <source>
        <dbReference type="EMBL" id="MBB5190761.1"/>
    </source>
</evidence>
<dbReference type="PANTHER" id="PTHR30468:SF5">
    <property type="entry name" value="ALPHA-KETOGLUTARATE-DEPENDENT SULFATE ESTER DIOXYGENASE"/>
    <property type="match status" value="1"/>
</dbReference>
<evidence type="ECO:0000256" key="5">
    <source>
        <dbReference type="ARBA" id="ARBA00023002"/>
    </source>
</evidence>
<keyword evidence="4 8" id="KW-0223">Dioxygenase</keyword>
<evidence type="ECO:0000256" key="4">
    <source>
        <dbReference type="ARBA" id="ARBA00022964"/>
    </source>
</evidence>